<reference evidence="2" key="1">
    <citation type="journal article" date="2019" name="Int. J. Syst. Evol. Microbiol.">
        <title>The Global Catalogue of Microorganisms (GCM) 10K type strain sequencing project: providing services to taxonomists for standard genome sequencing and annotation.</title>
        <authorList>
            <consortium name="The Broad Institute Genomics Platform"/>
            <consortium name="The Broad Institute Genome Sequencing Center for Infectious Disease"/>
            <person name="Wu L."/>
            <person name="Ma J."/>
        </authorList>
    </citation>
    <scope>NUCLEOTIDE SEQUENCE [LARGE SCALE GENOMIC DNA]</scope>
    <source>
        <strain evidence="2">CGMCC 1.13574</strain>
    </source>
</reference>
<evidence type="ECO:0000313" key="2">
    <source>
        <dbReference type="Proteomes" id="UP001595892"/>
    </source>
</evidence>
<dbReference type="EMBL" id="JBHSGG010000002">
    <property type="protein sequence ID" value="MFC4726907.1"/>
    <property type="molecule type" value="Genomic_DNA"/>
</dbReference>
<dbReference type="RefSeq" id="WP_377002870.1">
    <property type="nucleotide sequence ID" value="NZ_JBHSGG010000002.1"/>
</dbReference>
<dbReference type="Proteomes" id="UP001595892">
    <property type="component" value="Unassembled WGS sequence"/>
</dbReference>
<keyword evidence="2" id="KW-1185">Reference proteome</keyword>
<organism evidence="1 2">
    <name type="scientific">Coralloluteibacterium thermophilum</name>
    <dbReference type="NCBI Taxonomy" id="2707049"/>
    <lineage>
        <taxon>Bacteria</taxon>
        <taxon>Pseudomonadati</taxon>
        <taxon>Pseudomonadota</taxon>
        <taxon>Gammaproteobacteria</taxon>
        <taxon>Lysobacterales</taxon>
        <taxon>Lysobacteraceae</taxon>
        <taxon>Coralloluteibacterium</taxon>
    </lineage>
</organism>
<comment type="caution">
    <text evidence="1">The sequence shown here is derived from an EMBL/GenBank/DDBJ whole genome shotgun (WGS) entry which is preliminary data.</text>
</comment>
<protein>
    <recommendedName>
        <fullName evidence="3">PD-(D/E)XK nuclease superfamily protein</fullName>
    </recommendedName>
</protein>
<evidence type="ECO:0008006" key="3">
    <source>
        <dbReference type="Google" id="ProtNLM"/>
    </source>
</evidence>
<name>A0ABV9NEV0_9GAMM</name>
<accession>A0ABV9NEV0</accession>
<proteinExistence type="predicted"/>
<evidence type="ECO:0000313" key="1">
    <source>
        <dbReference type="EMBL" id="MFC4726907.1"/>
    </source>
</evidence>
<gene>
    <name evidence="1" type="ORF">ACFO3Q_01770</name>
</gene>
<sequence length="321" mass="35844">MPIGRKFERDIDLLLAEEFMVNEQFAAWFLSRSRLSHEVGARVVDVDVSKATSEGESDLIVYYERGSGERVALFIEDKINAPLQPEQAKRYVSRAEALLAGGDLEAVDYVLCAPAAYIKSCPAGAIDEFTTRLSYEDLAEHFAAAGTSLRAQYRARFLREAACKHKTHWERQIDDATNAFWDAAYALASREYPILEMGKKTYTKNQTWITFRPRDFPTMPQKVEIHYKGDRGFVDLAFGSTSAHRMHTALRSKLPADMTLHQTGRSTSLRIEVPAYSIAAGWDAGRGAVTAGFAAAARLISFFREHRDELMAAAVASRSTS</sequence>